<keyword evidence="5 6" id="KW-0249">Electron transport</keyword>
<gene>
    <name evidence="6 8" type="primary">rnfG</name>
    <name evidence="8" type="ORF">CLOTH_12800</name>
</gene>
<comment type="subunit">
    <text evidence="6">The complex is composed of six subunits: RnfA, RnfB, RnfC, RnfD, RnfE and RnfG.</text>
</comment>
<dbReference type="GO" id="GO:0009055">
    <property type="term" value="F:electron transfer activity"/>
    <property type="evidence" value="ECO:0007669"/>
    <property type="project" value="InterPro"/>
</dbReference>
<keyword evidence="4 6" id="KW-0288">FMN</keyword>
<dbReference type="Proteomes" id="UP000190140">
    <property type="component" value="Unassembled WGS sequence"/>
</dbReference>
<keyword evidence="6" id="KW-1278">Translocase</keyword>
<dbReference type="RefSeq" id="WP_079412265.1">
    <property type="nucleotide sequence ID" value="NZ_MZGW01000004.1"/>
</dbReference>
<evidence type="ECO:0000313" key="9">
    <source>
        <dbReference type="Proteomes" id="UP000190140"/>
    </source>
</evidence>
<evidence type="ECO:0000256" key="5">
    <source>
        <dbReference type="ARBA" id="ARBA00022982"/>
    </source>
</evidence>
<evidence type="ECO:0000256" key="4">
    <source>
        <dbReference type="ARBA" id="ARBA00022643"/>
    </source>
</evidence>
<comment type="caution">
    <text evidence="8">The sequence shown here is derived from an EMBL/GenBank/DDBJ whole genome shotgun (WGS) entry which is preliminary data.</text>
</comment>
<comment type="cofactor">
    <cofactor evidence="6">
        <name>FMN</name>
        <dbReference type="ChEBI" id="CHEBI:58210"/>
    </cofactor>
</comment>
<comment type="function">
    <text evidence="6">Part of a membrane-bound complex that couples electron transfer with translocation of ions across the membrane.</text>
</comment>
<comment type="subcellular location">
    <subcellularLocation>
        <location evidence="6">Cell membrane</location>
        <topology evidence="6">Single-pass membrane protein</topology>
    </subcellularLocation>
</comment>
<dbReference type="NCBIfam" id="TIGR01947">
    <property type="entry name" value="rnfG"/>
    <property type="match status" value="1"/>
</dbReference>
<organism evidence="8 9">
    <name type="scientific">Alkalithermobacter paradoxus</name>
    <dbReference type="NCBI Taxonomy" id="29349"/>
    <lineage>
        <taxon>Bacteria</taxon>
        <taxon>Bacillati</taxon>
        <taxon>Bacillota</taxon>
        <taxon>Clostridia</taxon>
        <taxon>Peptostreptococcales</taxon>
        <taxon>Tepidibacteraceae</taxon>
        <taxon>Alkalithermobacter</taxon>
    </lineage>
</organism>
<dbReference type="Pfam" id="PF04205">
    <property type="entry name" value="FMN_bind"/>
    <property type="match status" value="1"/>
</dbReference>
<keyword evidence="6" id="KW-0812">Transmembrane</keyword>
<dbReference type="GO" id="GO:0010181">
    <property type="term" value="F:FMN binding"/>
    <property type="evidence" value="ECO:0007669"/>
    <property type="project" value="InterPro"/>
</dbReference>
<evidence type="ECO:0000256" key="3">
    <source>
        <dbReference type="ARBA" id="ARBA00022630"/>
    </source>
</evidence>
<dbReference type="InterPro" id="IPR007329">
    <property type="entry name" value="FMN-bd"/>
</dbReference>
<feature type="domain" description="FMN-binding" evidence="7">
    <location>
        <begin position="90"/>
        <end position="180"/>
    </location>
</feature>
<dbReference type="InterPro" id="IPR010209">
    <property type="entry name" value="Ion_transpt_RnfG/RsxG"/>
</dbReference>
<dbReference type="PANTHER" id="PTHR36118:SF1">
    <property type="entry name" value="ION-TRANSLOCATING OXIDOREDUCTASE COMPLEX SUBUNIT G"/>
    <property type="match status" value="1"/>
</dbReference>
<keyword evidence="6" id="KW-0472">Membrane</keyword>
<reference evidence="8 9" key="1">
    <citation type="submission" date="2017-03" db="EMBL/GenBank/DDBJ databases">
        <title>Genome sequence of Clostridium thermoalcaliphilum DSM 7309.</title>
        <authorList>
            <person name="Poehlein A."/>
            <person name="Daniel R."/>
        </authorList>
    </citation>
    <scope>NUCLEOTIDE SEQUENCE [LARGE SCALE GENOMIC DNA]</scope>
    <source>
        <strain evidence="8 9">DSM 7309</strain>
    </source>
</reference>
<dbReference type="GO" id="GO:0005886">
    <property type="term" value="C:plasma membrane"/>
    <property type="evidence" value="ECO:0007669"/>
    <property type="project" value="UniProtKB-SubCell"/>
</dbReference>
<protein>
    <recommendedName>
        <fullName evidence="6">Ion-translocating oxidoreductase complex subunit G</fullName>
        <ecNumber evidence="6">7.-.-.-</ecNumber>
    </recommendedName>
    <alternativeName>
        <fullName evidence="6">Rnf electron transport complex subunit G</fullName>
    </alternativeName>
</protein>
<dbReference type="AlphaFoldDB" id="A0A1V4I6B0"/>
<keyword evidence="2 6" id="KW-0597">Phosphoprotein</keyword>
<feature type="modified residue" description="FMN phosphoryl threonine" evidence="6">
    <location>
        <position position="163"/>
    </location>
</feature>
<keyword evidence="6" id="KW-1133">Transmembrane helix</keyword>
<dbReference type="HAMAP" id="MF_00479">
    <property type="entry name" value="RsxG_RnfG"/>
    <property type="match status" value="1"/>
</dbReference>
<evidence type="ECO:0000313" key="8">
    <source>
        <dbReference type="EMBL" id="OPJ55522.1"/>
    </source>
</evidence>
<keyword evidence="1 6" id="KW-0813">Transport</keyword>
<keyword evidence="3 6" id="KW-0285">Flavoprotein</keyword>
<dbReference type="STRING" id="29349.CLOTH_12800"/>
<proteinExistence type="inferred from homology"/>
<comment type="similarity">
    <text evidence="6">Belongs to the RnfG family.</text>
</comment>
<dbReference type="PIRSF" id="PIRSF006091">
    <property type="entry name" value="E_trnsport_RnfG"/>
    <property type="match status" value="1"/>
</dbReference>
<dbReference type="EMBL" id="MZGW01000004">
    <property type="protein sequence ID" value="OPJ55522.1"/>
    <property type="molecule type" value="Genomic_DNA"/>
</dbReference>
<accession>A0A1V4I6B0</accession>
<evidence type="ECO:0000259" key="7">
    <source>
        <dbReference type="SMART" id="SM00900"/>
    </source>
</evidence>
<keyword evidence="9" id="KW-1185">Reference proteome</keyword>
<sequence length="185" mass="19905">MKDIAKLGVILLIITSISAVVLGFTNNLTLPYIEKQAKEANNLARQEVLPDANEFEKIDINIESSLVQEIYKGLNGSELVGYTIKTTPKGYSGEIEVMVGIGVDGTIHGVNIGNHTETPGLGAKASDDEFKNQYKNKEAKGDIEVIKSGIPKDDEIVSIAGATITSEAVTDGINESIRIFNEVLK</sequence>
<dbReference type="SMART" id="SM00900">
    <property type="entry name" value="FMN_bind"/>
    <property type="match status" value="1"/>
</dbReference>
<evidence type="ECO:0000256" key="6">
    <source>
        <dbReference type="HAMAP-Rule" id="MF_00479"/>
    </source>
</evidence>
<dbReference type="GO" id="GO:0022900">
    <property type="term" value="P:electron transport chain"/>
    <property type="evidence" value="ECO:0007669"/>
    <property type="project" value="UniProtKB-UniRule"/>
</dbReference>
<name>A0A1V4I6B0_9FIRM</name>
<dbReference type="OrthoDB" id="9794010at2"/>
<evidence type="ECO:0000256" key="2">
    <source>
        <dbReference type="ARBA" id="ARBA00022553"/>
    </source>
</evidence>
<evidence type="ECO:0000256" key="1">
    <source>
        <dbReference type="ARBA" id="ARBA00022448"/>
    </source>
</evidence>
<keyword evidence="6" id="KW-1003">Cell membrane</keyword>
<dbReference type="EC" id="7.-.-.-" evidence="6"/>
<dbReference type="PANTHER" id="PTHR36118">
    <property type="entry name" value="ION-TRANSLOCATING OXIDOREDUCTASE COMPLEX SUBUNIT G"/>
    <property type="match status" value="1"/>
</dbReference>